<dbReference type="AlphaFoldDB" id="A0A6G3MG95"/>
<evidence type="ECO:0000256" key="4">
    <source>
        <dbReference type="ARBA" id="ARBA00022723"/>
    </source>
</evidence>
<protein>
    <submittedName>
        <fullName evidence="12">E3 ubiquitin-protein ligase MARCH2 (Trinotate prediction)</fullName>
    </submittedName>
</protein>
<keyword evidence="7" id="KW-0862">Zinc</keyword>
<dbReference type="GO" id="GO:0016020">
    <property type="term" value="C:membrane"/>
    <property type="evidence" value="ECO:0007669"/>
    <property type="project" value="UniProtKB-SubCell"/>
</dbReference>
<evidence type="ECO:0000256" key="10">
    <source>
        <dbReference type="SAM" id="Phobius"/>
    </source>
</evidence>
<dbReference type="SMART" id="SM00744">
    <property type="entry name" value="RINGv"/>
    <property type="match status" value="1"/>
</dbReference>
<name>A0A6G3MG95_HENSL</name>
<dbReference type="CDD" id="cd16495">
    <property type="entry name" value="RING_CH-C4HC3_MARCH"/>
    <property type="match status" value="1"/>
</dbReference>
<dbReference type="Gene3D" id="3.30.40.10">
    <property type="entry name" value="Zinc/RING finger domain, C3HC4 (zinc finger)"/>
    <property type="match status" value="1"/>
</dbReference>
<reference evidence="12" key="1">
    <citation type="submission" date="2018-11" db="EMBL/GenBank/DDBJ databases">
        <title>Henneguya salminicola genome and transcriptome.</title>
        <authorList>
            <person name="Yahalomi D."/>
            <person name="Atkinson S.D."/>
            <person name="Neuhof M."/>
            <person name="Chang E.S."/>
            <person name="Philippe H."/>
            <person name="Cartwright P."/>
            <person name="Bartholomew J.L."/>
            <person name="Huchon D."/>
        </authorList>
    </citation>
    <scope>NUCLEOTIDE SEQUENCE</scope>
    <source>
        <strain evidence="12">Hz1</strain>
        <tissue evidence="12">Whole</tissue>
    </source>
</reference>
<dbReference type="GO" id="GO:0016740">
    <property type="term" value="F:transferase activity"/>
    <property type="evidence" value="ECO:0007669"/>
    <property type="project" value="UniProtKB-KW"/>
</dbReference>
<proteinExistence type="predicted"/>
<feature type="domain" description="RING-CH-type" evidence="11">
    <location>
        <begin position="1"/>
        <end position="41"/>
    </location>
</feature>
<dbReference type="GO" id="GO:0008270">
    <property type="term" value="F:zinc ion binding"/>
    <property type="evidence" value="ECO:0007669"/>
    <property type="project" value="UniProtKB-KW"/>
</dbReference>
<evidence type="ECO:0000256" key="7">
    <source>
        <dbReference type="ARBA" id="ARBA00022833"/>
    </source>
</evidence>
<keyword evidence="3 10" id="KW-0812">Transmembrane</keyword>
<evidence type="ECO:0000256" key="2">
    <source>
        <dbReference type="ARBA" id="ARBA00022679"/>
    </source>
</evidence>
<keyword evidence="8 10" id="KW-1133">Transmembrane helix</keyword>
<evidence type="ECO:0000256" key="3">
    <source>
        <dbReference type="ARBA" id="ARBA00022692"/>
    </source>
</evidence>
<dbReference type="InterPro" id="IPR011016">
    <property type="entry name" value="Znf_RING-CH"/>
</dbReference>
<comment type="subcellular location">
    <subcellularLocation>
        <location evidence="1">Membrane</location>
        <topology evidence="1">Multi-pass membrane protein</topology>
    </subcellularLocation>
</comment>
<dbReference type="PANTHER" id="PTHR46065:SF3">
    <property type="entry name" value="FI20425P1"/>
    <property type="match status" value="1"/>
</dbReference>
<dbReference type="InterPro" id="IPR013083">
    <property type="entry name" value="Znf_RING/FYVE/PHD"/>
</dbReference>
<sequence>MISPCKCKGSVGYVHESCLLRWMKTKYESKCEICGDKIKLHKQFKPINKWILPKMTFWDFIWPIISLLGLITSIITICFSFESNISMTARYLLMTMGCCTLIASIVLLVIAIYINMTRIRCYVNQNQIWRVKENKINEIV</sequence>
<accession>A0A6G3MG95</accession>
<dbReference type="PANTHER" id="PTHR46065">
    <property type="entry name" value="E3 UBIQUITIN-PROTEIN LIGASE MARCH 2/3 FAMILY MEMBER"/>
    <property type="match status" value="1"/>
</dbReference>
<keyword evidence="5" id="KW-0863">Zinc-finger</keyword>
<keyword evidence="9 10" id="KW-0472">Membrane</keyword>
<dbReference type="PROSITE" id="PS51292">
    <property type="entry name" value="ZF_RING_CH"/>
    <property type="match status" value="1"/>
</dbReference>
<feature type="transmembrane region" description="Helical" evidence="10">
    <location>
        <begin position="91"/>
        <end position="114"/>
    </location>
</feature>
<organism evidence="12">
    <name type="scientific">Henneguya salminicola</name>
    <name type="common">Myxosporean</name>
    <dbReference type="NCBI Taxonomy" id="69463"/>
    <lineage>
        <taxon>Eukaryota</taxon>
        <taxon>Metazoa</taxon>
        <taxon>Cnidaria</taxon>
        <taxon>Myxozoa</taxon>
        <taxon>Myxosporea</taxon>
        <taxon>Bivalvulida</taxon>
        <taxon>Platysporina</taxon>
        <taxon>Myxobolidae</taxon>
        <taxon>Henneguya</taxon>
    </lineage>
</organism>
<keyword evidence="4" id="KW-0479">Metal-binding</keyword>
<evidence type="ECO:0000259" key="11">
    <source>
        <dbReference type="PROSITE" id="PS51292"/>
    </source>
</evidence>
<dbReference type="EMBL" id="GHBP01002335">
    <property type="protein sequence ID" value="NDJ93068.1"/>
    <property type="molecule type" value="Transcribed_RNA"/>
</dbReference>
<dbReference type="Pfam" id="PF12906">
    <property type="entry name" value="RINGv"/>
    <property type="match status" value="1"/>
</dbReference>
<evidence type="ECO:0000256" key="8">
    <source>
        <dbReference type="ARBA" id="ARBA00022989"/>
    </source>
</evidence>
<dbReference type="SUPFAM" id="SSF57850">
    <property type="entry name" value="RING/U-box"/>
    <property type="match status" value="1"/>
</dbReference>
<feature type="transmembrane region" description="Helical" evidence="10">
    <location>
        <begin position="60"/>
        <end position="79"/>
    </location>
</feature>
<evidence type="ECO:0000313" key="12">
    <source>
        <dbReference type="EMBL" id="NDJ93068.1"/>
    </source>
</evidence>
<keyword evidence="6" id="KW-0833">Ubl conjugation pathway</keyword>
<keyword evidence="2" id="KW-0808">Transferase</keyword>
<evidence type="ECO:0000256" key="5">
    <source>
        <dbReference type="ARBA" id="ARBA00022771"/>
    </source>
</evidence>
<evidence type="ECO:0000256" key="6">
    <source>
        <dbReference type="ARBA" id="ARBA00022786"/>
    </source>
</evidence>
<evidence type="ECO:0000256" key="9">
    <source>
        <dbReference type="ARBA" id="ARBA00023136"/>
    </source>
</evidence>
<evidence type="ECO:0000256" key="1">
    <source>
        <dbReference type="ARBA" id="ARBA00004141"/>
    </source>
</evidence>